<dbReference type="Gene3D" id="3.90.980.10">
    <property type="entry name" value="DNA primase, catalytic core, N-terminal domain"/>
    <property type="match status" value="1"/>
</dbReference>
<dbReference type="InterPro" id="IPR050219">
    <property type="entry name" value="DnaG_primase"/>
</dbReference>
<dbReference type="InterPro" id="IPR036844">
    <property type="entry name" value="Hint_dom_sf"/>
</dbReference>
<dbReference type="InterPro" id="IPR013173">
    <property type="entry name" value="DNA_primase_DnaG_DnaB-bd_dom"/>
</dbReference>
<dbReference type="GO" id="GO:0003677">
    <property type="term" value="F:DNA binding"/>
    <property type="evidence" value="ECO:0007669"/>
    <property type="project" value="UniProtKB-KW"/>
</dbReference>
<dbReference type="Pfam" id="PF13662">
    <property type="entry name" value="Toprim_4"/>
    <property type="match status" value="1"/>
</dbReference>
<dbReference type="GO" id="GO:0003899">
    <property type="term" value="F:DNA-directed RNA polymerase activity"/>
    <property type="evidence" value="ECO:0007669"/>
    <property type="project" value="UniProtKB-UniRule"/>
</dbReference>
<keyword evidence="4 14" id="KW-0548">Nucleotidyltransferase</keyword>
<dbReference type="SMART" id="SM00766">
    <property type="entry name" value="DnaG_DnaB_bind"/>
    <property type="match status" value="1"/>
</dbReference>
<dbReference type="InterPro" id="IPR006171">
    <property type="entry name" value="TOPRIM_dom"/>
</dbReference>
<dbReference type="SUPFAM" id="SSF51294">
    <property type="entry name" value="Hedgehog/intein (Hint) domain"/>
    <property type="match status" value="1"/>
</dbReference>
<keyword evidence="13 14" id="KW-0804">Transcription</keyword>
<keyword evidence="7" id="KW-0863">Zinc-finger</keyword>
<keyword evidence="10" id="KW-0460">Magnesium</keyword>
<evidence type="ECO:0000256" key="3">
    <source>
        <dbReference type="ARBA" id="ARBA00022679"/>
    </source>
</evidence>
<evidence type="ECO:0000256" key="10">
    <source>
        <dbReference type="ARBA" id="ARBA00022842"/>
    </source>
</evidence>
<dbReference type="GO" id="GO:0016539">
    <property type="term" value="P:intein-mediated protein splicing"/>
    <property type="evidence" value="ECO:0007669"/>
    <property type="project" value="InterPro"/>
</dbReference>
<evidence type="ECO:0000256" key="13">
    <source>
        <dbReference type="ARBA" id="ARBA00023163"/>
    </source>
</evidence>
<dbReference type="AlphaFoldDB" id="A0A917YWS6"/>
<evidence type="ECO:0000256" key="8">
    <source>
        <dbReference type="ARBA" id="ARBA00022813"/>
    </source>
</evidence>
<evidence type="ECO:0000256" key="11">
    <source>
        <dbReference type="ARBA" id="ARBA00023000"/>
    </source>
</evidence>
<dbReference type="EMBL" id="BMNH01000004">
    <property type="protein sequence ID" value="GGO66468.1"/>
    <property type="molecule type" value="Genomic_DNA"/>
</dbReference>
<evidence type="ECO:0000256" key="2">
    <source>
        <dbReference type="ARBA" id="ARBA00022515"/>
    </source>
</evidence>
<dbReference type="Gene3D" id="3.40.1360.10">
    <property type="match status" value="1"/>
</dbReference>
<comment type="caution">
    <text evidence="16">The sequence shown here is derived from an EMBL/GenBank/DDBJ whole genome shotgun (WGS) entry which is preliminary data.</text>
</comment>
<reference evidence="16" key="2">
    <citation type="submission" date="2020-09" db="EMBL/GenBank/DDBJ databases">
        <authorList>
            <person name="Sun Q."/>
            <person name="Zhou Y."/>
        </authorList>
    </citation>
    <scope>NUCLEOTIDE SEQUENCE</scope>
    <source>
        <strain evidence="16">CGMCC 4.7368</strain>
    </source>
</reference>
<dbReference type="Pfam" id="PF08278">
    <property type="entry name" value="DnaG_DnaB_bind"/>
    <property type="match status" value="1"/>
</dbReference>
<evidence type="ECO:0000256" key="6">
    <source>
        <dbReference type="ARBA" id="ARBA00022723"/>
    </source>
</evidence>
<dbReference type="InterPro" id="IPR030846">
    <property type="entry name" value="DnaG_bac"/>
</dbReference>
<dbReference type="SUPFAM" id="SSF57783">
    <property type="entry name" value="Zinc beta-ribbon"/>
    <property type="match status" value="2"/>
</dbReference>
<dbReference type="InterPro" id="IPR034151">
    <property type="entry name" value="TOPRIM_DnaG_bac"/>
</dbReference>
<dbReference type="Pfam" id="PF08275">
    <property type="entry name" value="DNAG_N"/>
    <property type="match status" value="1"/>
</dbReference>
<dbReference type="EC" id="2.7.7.101" evidence="14"/>
<evidence type="ECO:0000313" key="16">
    <source>
        <dbReference type="EMBL" id="GGO66468.1"/>
    </source>
</evidence>
<dbReference type="InterPro" id="IPR006295">
    <property type="entry name" value="DNA_primase_DnaG"/>
</dbReference>
<comment type="caution">
    <text evidence="14">Lacks conserved residue(s) required for the propagation of feature annotation.</text>
</comment>
<dbReference type="InterPro" id="IPR027434">
    <property type="entry name" value="Homing_endonucl"/>
</dbReference>
<evidence type="ECO:0000256" key="12">
    <source>
        <dbReference type="ARBA" id="ARBA00023125"/>
    </source>
</evidence>
<comment type="subunit">
    <text evidence="14">Monomer. Interacts with DnaB.</text>
</comment>
<dbReference type="Pfam" id="PF01807">
    <property type="entry name" value="Zn_ribbon_DnaG"/>
    <property type="match status" value="2"/>
</dbReference>
<dbReference type="InterPro" id="IPR019475">
    <property type="entry name" value="DNA_primase_DnaB-bd"/>
</dbReference>
<dbReference type="InterPro" id="IPR013264">
    <property type="entry name" value="DNAG_N"/>
</dbReference>
<gene>
    <name evidence="14" type="primary">dnaG</name>
    <name evidence="16" type="ORF">GCM10012289_20560</name>
</gene>
<evidence type="ECO:0000259" key="15">
    <source>
        <dbReference type="PROSITE" id="PS50880"/>
    </source>
</evidence>
<evidence type="ECO:0000256" key="1">
    <source>
        <dbReference type="ARBA" id="ARBA00022478"/>
    </source>
</evidence>
<dbReference type="GO" id="GO:0005737">
    <property type="term" value="C:cytoplasm"/>
    <property type="evidence" value="ECO:0007669"/>
    <property type="project" value="TreeGrafter"/>
</dbReference>
<dbReference type="InterPro" id="IPR037068">
    <property type="entry name" value="DNA_primase_core_N_sf"/>
</dbReference>
<dbReference type="PANTHER" id="PTHR30313">
    <property type="entry name" value="DNA PRIMASE"/>
    <property type="match status" value="1"/>
</dbReference>
<accession>A0A917YWS6</accession>
<dbReference type="InterPro" id="IPR036977">
    <property type="entry name" value="DNA_primase_Znf_CHC2"/>
</dbReference>
<dbReference type="PANTHER" id="PTHR30313:SF2">
    <property type="entry name" value="DNA PRIMASE"/>
    <property type="match status" value="1"/>
</dbReference>
<proteinExistence type="inferred from homology"/>
<dbReference type="CDD" id="cd03364">
    <property type="entry name" value="TOPRIM_DnaG_primases"/>
    <property type="match status" value="1"/>
</dbReference>
<keyword evidence="12 14" id="KW-0238">DNA-binding</keyword>
<dbReference type="InterPro" id="IPR003587">
    <property type="entry name" value="Hint_dom_N"/>
</dbReference>
<dbReference type="NCBIfam" id="TIGR01391">
    <property type="entry name" value="dnaG"/>
    <property type="match status" value="1"/>
</dbReference>
<dbReference type="SMART" id="SM00493">
    <property type="entry name" value="TOPRIM"/>
    <property type="match status" value="1"/>
</dbReference>
<organism evidence="16 17">
    <name type="scientific">Nonomuraea cavernae</name>
    <dbReference type="NCBI Taxonomy" id="2045107"/>
    <lineage>
        <taxon>Bacteria</taxon>
        <taxon>Bacillati</taxon>
        <taxon>Actinomycetota</taxon>
        <taxon>Actinomycetes</taxon>
        <taxon>Streptosporangiales</taxon>
        <taxon>Streptosporangiaceae</taxon>
        <taxon>Nonomuraea</taxon>
    </lineage>
</organism>
<comment type="similarity">
    <text evidence="14">Belongs to the DnaG primase family.</text>
</comment>
<protein>
    <recommendedName>
        <fullName evidence="14">DNA primase</fullName>
        <ecNumber evidence="14">2.7.7.101</ecNumber>
    </recommendedName>
</protein>
<dbReference type="Gene3D" id="3.90.580.10">
    <property type="entry name" value="Zinc finger, CHC2-type domain"/>
    <property type="match status" value="2"/>
</dbReference>
<dbReference type="GO" id="GO:0008270">
    <property type="term" value="F:zinc ion binding"/>
    <property type="evidence" value="ECO:0007669"/>
    <property type="project" value="UniProtKB-KW"/>
</dbReference>
<name>A0A917YWS6_9ACTN</name>
<dbReference type="GO" id="GO:0004519">
    <property type="term" value="F:endonuclease activity"/>
    <property type="evidence" value="ECO:0007669"/>
    <property type="project" value="InterPro"/>
</dbReference>
<dbReference type="HAMAP" id="MF_00974">
    <property type="entry name" value="DNA_primase_DnaG"/>
    <property type="match status" value="1"/>
</dbReference>
<keyword evidence="17" id="KW-1185">Reference proteome</keyword>
<dbReference type="InterPro" id="IPR004860">
    <property type="entry name" value="LAGLIDADG_dom"/>
</dbReference>
<evidence type="ECO:0000313" key="17">
    <source>
        <dbReference type="Proteomes" id="UP000646523"/>
    </source>
</evidence>
<dbReference type="Pfam" id="PF14528">
    <property type="entry name" value="LAGLIDADG_3"/>
    <property type="match status" value="1"/>
</dbReference>
<keyword evidence="6" id="KW-0479">Metal-binding</keyword>
<keyword evidence="9" id="KW-0862">Zinc</keyword>
<keyword evidence="8" id="KW-0068">Autocatalytic cleavage</keyword>
<keyword evidence="3 14" id="KW-0808">Transferase</keyword>
<feature type="domain" description="Toprim" evidence="15">
    <location>
        <begin position="590"/>
        <end position="678"/>
    </location>
</feature>
<evidence type="ECO:0000256" key="5">
    <source>
        <dbReference type="ARBA" id="ARBA00022705"/>
    </source>
</evidence>
<evidence type="ECO:0000256" key="7">
    <source>
        <dbReference type="ARBA" id="ARBA00022771"/>
    </source>
</evidence>
<keyword evidence="2 14" id="KW-0639">Primosome</keyword>
<dbReference type="InterPro" id="IPR002694">
    <property type="entry name" value="Znf_CHC2"/>
</dbReference>
<keyword evidence="5 14" id="KW-0235">DNA replication</keyword>
<evidence type="ECO:0000256" key="9">
    <source>
        <dbReference type="ARBA" id="ARBA00022833"/>
    </source>
</evidence>
<dbReference type="Pfam" id="PF10410">
    <property type="entry name" value="DnaB_bind"/>
    <property type="match status" value="1"/>
</dbReference>
<dbReference type="SMART" id="SM00400">
    <property type="entry name" value="ZnF_CHCC"/>
    <property type="match status" value="2"/>
</dbReference>
<dbReference type="SUPFAM" id="SSF56731">
    <property type="entry name" value="DNA primase core"/>
    <property type="match status" value="1"/>
</dbReference>
<keyword evidence="1 14" id="KW-0240">DNA-directed RNA polymerase</keyword>
<keyword evidence="11" id="KW-0651">Protein splicing</keyword>
<dbReference type="PROSITE" id="PS50880">
    <property type="entry name" value="TOPRIM"/>
    <property type="match status" value="1"/>
</dbReference>
<comment type="catalytic activity">
    <reaction evidence="14">
        <text>ssDNA + n NTP = ssDNA/pppN(pN)n-1 hybrid + (n-1) diphosphate.</text>
        <dbReference type="EC" id="2.7.7.101"/>
    </reaction>
</comment>
<dbReference type="PROSITE" id="PS50817">
    <property type="entry name" value="INTEIN_N_TER"/>
    <property type="match status" value="1"/>
</dbReference>
<dbReference type="SMART" id="SM00306">
    <property type="entry name" value="HintN"/>
    <property type="match status" value="1"/>
</dbReference>
<dbReference type="GO" id="GO:0006269">
    <property type="term" value="P:DNA replication, synthesis of primer"/>
    <property type="evidence" value="ECO:0007669"/>
    <property type="project" value="UniProtKB-UniRule"/>
</dbReference>
<evidence type="ECO:0000256" key="4">
    <source>
        <dbReference type="ARBA" id="ARBA00022695"/>
    </source>
</evidence>
<sequence length="942" mass="103849">MSAGRNRLTGVAGRIRDVDIALVRERSPIAEVIGEHIQLRNAGGGNLKGLCPFHDEKSPSFNVTPERGMYFCLAGETRVLTWNGVRPIAELAGGVHRVLAADGTWVDAPFKSFGVQRLMRLTISRNGQTKDVFATPEHRWFIRAGRRQDKRAEVTTEDLKPGQRLVTVFPGTRIKRTTPSPFGIAHGIIYGDGTRAGTGSRATLDSVKDAQLLKWFPQSYVTETRAAASGNRQLLVHHLPRFFKELPPLEESVPYLYGWLAGYLAADGHVAKDGTVMLHCADRATLEYVRAVCSRLGIGTYGITEQVRIGFAGREPSSLYRVHFVNDDLTEDAFLLDEHRTRFTGAAKAYARRGWVVKSVEETERLEEVFCATVDHGHAFVLEDNLLTGNCFGCSEGGDVITFVEKIEHLGFGEAVERLAQRAGIQLQYEQGGYVPRRDHGERARLVEAHKAAAEFYAAKLLGPDAAVGRRFLSERGFERADAETFGVGFAPAEWEALARHLMGRGFTADELIKGGLVKEGRRGPIDRFRGRLIWPIRDATGDVIGFGARKLLDSDDGPKYLNTPESPLYKKSQVLYGIDLAKREISKRAQAVIVEGYTDVMACHLAGVPTAVATCGTSFGEEHIKILRRFLLDQAEFRGEVIFTFDGDAAGQKAALRAFADEQKFVTQTYVAVQADGLDPCDLRVKQGDAAVRDLIASREPLFQFALRNTVARYDLRSNEGKIAALDAAAPIVAAIKDVGLRKRYAIDLDRWLGFMDERFVMQRIAEVGGAQRGRPQPVRRAAPLDPGVRVEAELLKLAVQRPALLGPRFDALDPQAFTAPDHVTLHQVIAAAGGTAAAGHGGREWVDRLLEHALDEAARVLVTRFAVEAIQADSHTEERYGAAMLAAIEAIAIDRAIAQVKSRIQRLNPVDEQQEYNRLFGELVALEQQRRVLRDRAAGS</sequence>
<comment type="function">
    <text evidence="14">RNA polymerase that catalyzes the synthesis of short RNA molecules used as primers for DNA polymerase during DNA replication.</text>
</comment>
<dbReference type="GO" id="GO:0000428">
    <property type="term" value="C:DNA-directed RNA polymerase complex"/>
    <property type="evidence" value="ECO:0007669"/>
    <property type="project" value="UniProtKB-KW"/>
</dbReference>
<dbReference type="Proteomes" id="UP000646523">
    <property type="component" value="Unassembled WGS sequence"/>
</dbReference>
<evidence type="ECO:0000256" key="14">
    <source>
        <dbReference type="HAMAP-Rule" id="MF_00974"/>
    </source>
</evidence>
<reference evidence="16" key="1">
    <citation type="journal article" date="2014" name="Int. J. Syst. Evol. Microbiol.">
        <title>Complete genome sequence of Corynebacterium casei LMG S-19264T (=DSM 44701T), isolated from a smear-ripened cheese.</title>
        <authorList>
            <consortium name="US DOE Joint Genome Institute (JGI-PGF)"/>
            <person name="Walter F."/>
            <person name="Albersmeier A."/>
            <person name="Kalinowski J."/>
            <person name="Ruckert C."/>
        </authorList>
    </citation>
    <scope>NUCLEOTIDE SEQUENCE</scope>
    <source>
        <strain evidence="16">CGMCC 4.7368</strain>
    </source>
</reference>
<dbReference type="Gene3D" id="3.10.28.10">
    <property type="entry name" value="Homing endonucleases"/>
    <property type="match status" value="1"/>
</dbReference>
<dbReference type="SUPFAM" id="SSF55608">
    <property type="entry name" value="Homing endonucleases"/>
    <property type="match status" value="1"/>
</dbReference>
<dbReference type="CDD" id="cd00081">
    <property type="entry name" value="Hint"/>
    <property type="match status" value="1"/>
</dbReference>
<dbReference type="GO" id="GO:1990077">
    <property type="term" value="C:primosome complex"/>
    <property type="evidence" value="ECO:0007669"/>
    <property type="project" value="UniProtKB-KW"/>
</dbReference>
<dbReference type="InterPro" id="IPR006141">
    <property type="entry name" value="Intein_N"/>
</dbReference>